<keyword evidence="2" id="KW-0472">Membrane</keyword>
<proteinExistence type="predicted"/>
<dbReference type="EMBL" id="CP097502">
    <property type="protein sequence ID" value="URD72381.1"/>
    <property type="molecule type" value="Genomic_DNA"/>
</dbReference>
<gene>
    <name evidence="3" type="ORF">MUK42_34386</name>
</gene>
<evidence type="ECO:0000256" key="2">
    <source>
        <dbReference type="SAM" id="Phobius"/>
    </source>
</evidence>
<keyword evidence="2" id="KW-0812">Transmembrane</keyword>
<feature type="region of interest" description="Disordered" evidence="1">
    <location>
        <begin position="32"/>
        <end position="73"/>
    </location>
</feature>
<evidence type="ECO:0000313" key="3">
    <source>
        <dbReference type="EMBL" id="URD72381.1"/>
    </source>
</evidence>
<keyword evidence="4" id="KW-1185">Reference proteome</keyword>
<reference evidence="3" key="1">
    <citation type="submission" date="2022-05" db="EMBL/GenBank/DDBJ databases">
        <title>The Musa troglodytarum L. genome provides insights into the mechanism of non-climacteric behaviour and enrichment of carotenoids.</title>
        <authorList>
            <person name="Wang J."/>
        </authorList>
    </citation>
    <scope>NUCLEOTIDE SEQUENCE</scope>
    <source>
        <tissue evidence="3">Leaf</tissue>
    </source>
</reference>
<protein>
    <submittedName>
        <fullName evidence="3">Uncharacterized protein</fullName>
    </submittedName>
</protein>
<keyword evidence="2" id="KW-1133">Transmembrane helix</keyword>
<accession>A0A9E7E8N5</accession>
<organism evidence="3 4">
    <name type="scientific">Musa troglodytarum</name>
    <name type="common">fe'i banana</name>
    <dbReference type="NCBI Taxonomy" id="320322"/>
    <lineage>
        <taxon>Eukaryota</taxon>
        <taxon>Viridiplantae</taxon>
        <taxon>Streptophyta</taxon>
        <taxon>Embryophyta</taxon>
        <taxon>Tracheophyta</taxon>
        <taxon>Spermatophyta</taxon>
        <taxon>Magnoliopsida</taxon>
        <taxon>Liliopsida</taxon>
        <taxon>Zingiberales</taxon>
        <taxon>Musaceae</taxon>
        <taxon>Musa</taxon>
    </lineage>
</organism>
<evidence type="ECO:0000313" key="4">
    <source>
        <dbReference type="Proteomes" id="UP001055439"/>
    </source>
</evidence>
<evidence type="ECO:0000256" key="1">
    <source>
        <dbReference type="SAM" id="MobiDB-lite"/>
    </source>
</evidence>
<feature type="transmembrane region" description="Helical" evidence="2">
    <location>
        <begin position="6"/>
        <end position="27"/>
    </location>
</feature>
<dbReference type="AlphaFoldDB" id="A0A9E7E8N5"/>
<dbReference type="Proteomes" id="UP001055439">
    <property type="component" value="Chromosome 1"/>
</dbReference>
<name>A0A9E7E8N5_9LILI</name>
<sequence length="73" mass="8265">MRRGGLNLIIFDVYLFFLGGFILLGRFGPSEEKKQDKEAGQPVSTPSVLQGTYDHVYTKTETPTKQPRRSFEA</sequence>